<reference evidence="1 2" key="2">
    <citation type="journal article" date="2022" name="Mol. Ecol. Resour.">
        <title>The genomes of chicory, endive, great burdock and yacon provide insights into Asteraceae paleo-polyploidization history and plant inulin production.</title>
        <authorList>
            <person name="Fan W."/>
            <person name="Wang S."/>
            <person name="Wang H."/>
            <person name="Wang A."/>
            <person name="Jiang F."/>
            <person name="Liu H."/>
            <person name="Zhao H."/>
            <person name="Xu D."/>
            <person name="Zhang Y."/>
        </authorList>
    </citation>
    <scope>NUCLEOTIDE SEQUENCE [LARGE SCALE GENOMIC DNA]</scope>
    <source>
        <strain evidence="2">cv. Punajuju</strain>
        <tissue evidence="1">Leaves</tissue>
    </source>
</reference>
<comment type="caution">
    <text evidence="1">The sequence shown here is derived from an EMBL/GenBank/DDBJ whole genome shotgun (WGS) entry which is preliminary data.</text>
</comment>
<evidence type="ECO:0000313" key="1">
    <source>
        <dbReference type="EMBL" id="KAI3690831.1"/>
    </source>
</evidence>
<reference evidence="2" key="1">
    <citation type="journal article" date="2022" name="Mol. Ecol. Resour.">
        <title>The genomes of chicory, endive, great burdock and yacon provide insights into Asteraceae palaeo-polyploidization history and plant inulin production.</title>
        <authorList>
            <person name="Fan W."/>
            <person name="Wang S."/>
            <person name="Wang H."/>
            <person name="Wang A."/>
            <person name="Jiang F."/>
            <person name="Liu H."/>
            <person name="Zhao H."/>
            <person name="Xu D."/>
            <person name="Zhang Y."/>
        </authorList>
    </citation>
    <scope>NUCLEOTIDE SEQUENCE [LARGE SCALE GENOMIC DNA]</scope>
    <source>
        <strain evidence="2">cv. Punajuju</strain>
    </source>
</reference>
<organism evidence="1 2">
    <name type="scientific">Cichorium intybus</name>
    <name type="common">Chicory</name>
    <dbReference type="NCBI Taxonomy" id="13427"/>
    <lineage>
        <taxon>Eukaryota</taxon>
        <taxon>Viridiplantae</taxon>
        <taxon>Streptophyta</taxon>
        <taxon>Embryophyta</taxon>
        <taxon>Tracheophyta</taxon>
        <taxon>Spermatophyta</taxon>
        <taxon>Magnoliopsida</taxon>
        <taxon>eudicotyledons</taxon>
        <taxon>Gunneridae</taxon>
        <taxon>Pentapetalae</taxon>
        <taxon>asterids</taxon>
        <taxon>campanulids</taxon>
        <taxon>Asterales</taxon>
        <taxon>Asteraceae</taxon>
        <taxon>Cichorioideae</taxon>
        <taxon>Cichorieae</taxon>
        <taxon>Cichoriinae</taxon>
        <taxon>Cichorium</taxon>
    </lineage>
</organism>
<protein>
    <submittedName>
        <fullName evidence="1">Uncharacterized protein</fullName>
    </submittedName>
</protein>
<keyword evidence="2" id="KW-1185">Reference proteome</keyword>
<dbReference type="EMBL" id="CM042017">
    <property type="protein sequence ID" value="KAI3690831.1"/>
    <property type="molecule type" value="Genomic_DNA"/>
</dbReference>
<evidence type="ECO:0000313" key="2">
    <source>
        <dbReference type="Proteomes" id="UP001055811"/>
    </source>
</evidence>
<name>A0ACB8YZH5_CICIN</name>
<accession>A0ACB8YZH5</accession>
<gene>
    <name evidence="1" type="ORF">L2E82_49042</name>
</gene>
<dbReference type="Proteomes" id="UP001055811">
    <property type="component" value="Linkage Group LG09"/>
</dbReference>
<sequence>MMEKGVGASDGVNRKHGVSELPVPIGFMEVESSGGQKHESNLIMAQSDRKQWDASIGFMGCAIGSEAVWEEAGSGGGVVSIDLEEAVSRSGDGVKAA</sequence>
<proteinExistence type="predicted"/>